<comment type="caution">
    <text evidence="8">The sequence shown here is derived from an EMBL/GenBank/DDBJ whole genome shotgun (WGS) entry which is preliminary data.</text>
</comment>
<dbReference type="Pfam" id="PF04138">
    <property type="entry name" value="GtrA_DPMS_TM"/>
    <property type="match status" value="1"/>
</dbReference>
<feature type="domain" description="GtrA/DPMS transmembrane" evidence="7">
    <location>
        <begin position="12"/>
        <end position="122"/>
    </location>
</feature>
<protein>
    <submittedName>
        <fullName evidence="8">GtrA family protein</fullName>
    </submittedName>
</protein>
<keyword evidence="5 6" id="KW-0472">Membrane</keyword>
<keyword evidence="9" id="KW-1185">Reference proteome</keyword>
<evidence type="ECO:0000256" key="6">
    <source>
        <dbReference type="SAM" id="Phobius"/>
    </source>
</evidence>
<dbReference type="GO" id="GO:0000271">
    <property type="term" value="P:polysaccharide biosynthetic process"/>
    <property type="evidence" value="ECO:0007669"/>
    <property type="project" value="InterPro"/>
</dbReference>
<reference evidence="8 9" key="1">
    <citation type="submission" date="2018-11" db="EMBL/GenBank/DDBJ databases">
        <title>Rufibacter latericius sp. nov., isolated from water in Baiyang Lake.</title>
        <authorList>
            <person name="Yang Y."/>
        </authorList>
    </citation>
    <scope>NUCLEOTIDE SEQUENCE [LARGE SCALE GENOMIC DNA]</scope>
    <source>
        <strain evidence="8 9">R-22-1c-1</strain>
    </source>
</reference>
<evidence type="ECO:0000313" key="8">
    <source>
        <dbReference type="EMBL" id="RNI25712.1"/>
    </source>
</evidence>
<evidence type="ECO:0000256" key="2">
    <source>
        <dbReference type="ARBA" id="ARBA00009399"/>
    </source>
</evidence>
<evidence type="ECO:0000256" key="3">
    <source>
        <dbReference type="ARBA" id="ARBA00022692"/>
    </source>
</evidence>
<dbReference type="InterPro" id="IPR051401">
    <property type="entry name" value="GtrA_CellWall_Glycosyl"/>
</dbReference>
<evidence type="ECO:0000256" key="5">
    <source>
        <dbReference type="ARBA" id="ARBA00023136"/>
    </source>
</evidence>
<dbReference type="GO" id="GO:0005886">
    <property type="term" value="C:plasma membrane"/>
    <property type="evidence" value="ECO:0007669"/>
    <property type="project" value="TreeGrafter"/>
</dbReference>
<keyword evidence="4 6" id="KW-1133">Transmembrane helix</keyword>
<comment type="similarity">
    <text evidence="2">Belongs to the GtrA family.</text>
</comment>
<name>A0A3M9MJH5_9BACT</name>
<dbReference type="EMBL" id="RJJD01000008">
    <property type="protein sequence ID" value="RNI25712.1"/>
    <property type="molecule type" value="Genomic_DNA"/>
</dbReference>
<feature type="transmembrane region" description="Helical" evidence="6">
    <location>
        <begin position="32"/>
        <end position="51"/>
    </location>
</feature>
<dbReference type="RefSeq" id="WP_123127340.1">
    <property type="nucleotide sequence ID" value="NZ_RJJD01000008.1"/>
</dbReference>
<dbReference type="Proteomes" id="UP000272117">
    <property type="component" value="Unassembled WGS sequence"/>
</dbReference>
<sequence>MLTFLKAQTASVGATVVDFLVTVLAVELLGSWYVLATVLGTASGGITHFALGREWVFNAEDSSLVAQAFRYFIIWSGSLFLNAAGVYLITHHTGVSYIISKVITSLVVGVGYNYQMQKKFVFKKDTTYS</sequence>
<dbReference type="InterPro" id="IPR007267">
    <property type="entry name" value="GtrA_DPMS_TM"/>
</dbReference>
<accession>A0A3M9MJH5</accession>
<evidence type="ECO:0000259" key="7">
    <source>
        <dbReference type="Pfam" id="PF04138"/>
    </source>
</evidence>
<gene>
    <name evidence="8" type="ORF">EFB08_12730</name>
</gene>
<feature type="transmembrane region" description="Helical" evidence="6">
    <location>
        <begin position="71"/>
        <end position="89"/>
    </location>
</feature>
<organism evidence="8 9">
    <name type="scientific">Rufibacter latericius</name>
    <dbReference type="NCBI Taxonomy" id="2487040"/>
    <lineage>
        <taxon>Bacteria</taxon>
        <taxon>Pseudomonadati</taxon>
        <taxon>Bacteroidota</taxon>
        <taxon>Cytophagia</taxon>
        <taxon>Cytophagales</taxon>
        <taxon>Hymenobacteraceae</taxon>
        <taxon>Rufibacter</taxon>
    </lineage>
</organism>
<evidence type="ECO:0000313" key="9">
    <source>
        <dbReference type="Proteomes" id="UP000272117"/>
    </source>
</evidence>
<dbReference type="AlphaFoldDB" id="A0A3M9MJH5"/>
<dbReference type="PANTHER" id="PTHR38459:SF1">
    <property type="entry name" value="PROPHAGE BACTOPRENOL-LINKED GLUCOSE TRANSLOCASE HOMOLOG"/>
    <property type="match status" value="1"/>
</dbReference>
<feature type="transmembrane region" description="Helical" evidence="6">
    <location>
        <begin position="95"/>
        <end position="114"/>
    </location>
</feature>
<proteinExistence type="inferred from homology"/>
<dbReference type="OrthoDB" id="961506at2"/>
<comment type="subcellular location">
    <subcellularLocation>
        <location evidence="1">Membrane</location>
        <topology evidence="1">Multi-pass membrane protein</topology>
    </subcellularLocation>
</comment>
<evidence type="ECO:0000256" key="4">
    <source>
        <dbReference type="ARBA" id="ARBA00022989"/>
    </source>
</evidence>
<keyword evidence="3 6" id="KW-0812">Transmembrane</keyword>
<dbReference type="PANTHER" id="PTHR38459">
    <property type="entry name" value="PROPHAGE BACTOPRENOL-LINKED GLUCOSE TRANSLOCASE HOMOLOG"/>
    <property type="match status" value="1"/>
</dbReference>
<evidence type="ECO:0000256" key="1">
    <source>
        <dbReference type="ARBA" id="ARBA00004141"/>
    </source>
</evidence>